<dbReference type="GO" id="GO:0005634">
    <property type="term" value="C:nucleus"/>
    <property type="evidence" value="ECO:0007669"/>
    <property type="project" value="TreeGrafter"/>
</dbReference>
<evidence type="ECO:0000256" key="5">
    <source>
        <dbReference type="ARBA" id="ARBA00022777"/>
    </source>
</evidence>
<evidence type="ECO:0000256" key="2">
    <source>
        <dbReference type="ARBA" id="ARBA00022527"/>
    </source>
</evidence>
<dbReference type="OrthoDB" id="10020333at2759"/>
<evidence type="ECO:0000313" key="11">
    <source>
        <dbReference type="Proteomes" id="UP001152320"/>
    </source>
</evidence>
<dbReference type="PANTHER" id="PTHR44167">
    <property type="entry name" value="OVARIAN-SPECIFIC SERINE/THREONINE-PROTEIN KINASE LOK-RELATED"/>
    <property type="match status" value="1"/>
</dbReference>
<dbReference type="EC" id="2.7.11.1" evidence="1"/>
<comment type="caution">
    <text evidence="10">The sequence shown here is derived from an EMBL/GenBank/DDBJ whole genome shotgun (WGS) entry which is preliminary data.</text>
</comment>
<keyword evidence="10" id="KW-0132">Cell division</keyword>
<dbReference type="GO" id="GO:0051301">
    <property type="term" value="P:cell division"/>
    <property type="evidence" value="ECO:0007669"/>
    <property type="project" value="UniProtKB-KW"/>
</dbReference>
<feature type="region of interest" description="Disordered" evidence="8">
    <location>
        <begin position="1"/>
        <end position="49"/>
    </location>
</feature>
<keyword evidence="5 10" id="KW-0418">Kinase</keyword>
<dbReference type="Proteomes" id="UP001152320">
    <property type="component" value="Chromosome 7"/>
</dbReference>
<evidence type="ECO:0000256" key="1">
    <source>
        <dbReference type="ARBA" id="ARBA00012513"/>
    </source>
</evidence>
<evidence type="ECO:0000256" key="8">
    <source>
        <dbReference type="SAM" id="MobiDB-lite"/>
    </source>
</evidence>
<feature type="compositionally biased region" description="Polar residues" evidence="8">
    <location>
        <begin position="471"/>
        <end position="481"/>
    </location>
</feature>
<dbReference type="EMBL" id="JAIZAY010000007">
    <property type="protein sequence ID" value="KAJ8038508.1"/>
    <property type="molecule type" value="Genomic_DNA"/>
</dbReference>
<protein>
    <recommendedName>
        <fullName evidence="1">non-specific serine/threonine protein kinase</fullName>
        <ecNumber evidence="1">2.7.11.1</ecNumber>
    </recommendedName>
</protein>
<proteinExistence type="predicted"/>
<dbReference type="CDD" id="cd14019">
    <property type="entry name" value="STKc_Cdc7"/>
    <property type="match status" value="1"/>
</dbReference>
<dbReference type="GO" id="GO:0044773">
    <property type="term" value="P:mitotic DNA damage checkpoint signaling"/>
    <property type="evidence" value="ECO:0007669"/>
    <property type="project" value="TreeGrafter"/>
</dbReference>
<keyword evidence="11" id="KW-1185">Reference proteome</keyword>
<sequence length="536" mass="60140">MESGKTASSHTDELHFISGNVGSGEQDTLAQNRKKSDLAKVKSPKTPQSAQLHEVGRLLKAVPQLDEIFRIVGKVGEGTFSSVFLARLKDSLKPSDDRQFVIKHIIPTSHPNRILTELTCLQQIGGKDNVMGVNLCLRKEDHVVMVMPYFHHDKFQNYIHRMKVDETREYMKNLFLALRRVHRFNIIHRDVKPSNFLYNRRGRRYALVDFGLAQKVTSPKRITRNLSAQEKQVKLVKEQKSLQPLKRKLANPSGQQLTELNINTYQNQVPSTKVPSHPTDATSDIENTPAAKRARLLSPMKGDGSEKTSGHKTPLKIKSQSRSSPLGRKCVCFGRPQVCDLCMSRPNQTAPRAGTPGFRAPEVLLKCEHQTTAVDMWSAGVILLSILSGRYPFFKVPDDLTGLAQIMNIHGSEDTIAAAKALGKTVISNVKLPAMDIQQLCQKLRRMQNSSTLPLGKTAKNTVRRKKLKTALTQRSPQNQPKHLDKEDQTEKRTAKEQFPDSAYNLLKQLLELNPAKRITAESALLHPFITNLSPS</sequence>
<feature type="compositionally biased region" description="Basic and acidic residues" evidence="8">
    <location>
        <begin position="482"/>
        <end position="499"/>
    </location>
</feature>
<evidence type="ECO:0000256" key="7">
    <source>
        <dbReference type="PROSITE-ProRule" id="PRU10141"/>
    </source>
</evidence>
<dbReference type="InterPro" id="IPR011009">
    <property type="entry name" value="Kinase-like_dom_sf"/>
</dbReference>
<dbReference type="PANTHER" id="PTHR44167:SF23">
    <property type="entry name" value="CDC7 KINASE, ISOFORM A-RELATED"/>
    <property type="match status" value="1"/>
</dbReference>
<accession>A0A9Q1C3E1</accession>
<dbReference type="InterPro" id="IPR000719">
    <property type="entry name" value="Prot_kinase_dom"/>
</dbReference>
<feature type="region of interest" description="Disordered" evidence="8">
    <location>
        <begin position="299"/>
        <end position="322"/>
    </location>
</feature>
<dbReference type="SUPFAM" id="SSF56112">
    <property type="entry name" value="Protein kinase-like (PK-like)"/>
    <property type="match status" value="1"/>
</dbReference>
<keyword evidence="4 7" id="KW-0547">Nucleotide-binding</keyword>
<dbReference type="GO" id="GO:0005524">
    <property type="term" value="F:ATP binding"/>
    <property type="evidence" value="ECO:0007669"/>
    <property type="project" value="UniProtKB-UniRule"/>
</dbReference>
<evidence type="ECO:0000259" key="9">
    <source>
        <dbReference type="PROSITE" id="PS50011"/>
    </source>
</evidence>
<keyword evidence="6 7" id="KW-0067">ATP-binding</keyword>
<evidence type="ECO:0000256" key="3">
    <source>
        <dbReference type="ARBA" id="ARBA00022679"/>
    </source>
</evidence>
<feature type="region of interest" description="Disordered" evidence="8">
    <location>
        <begin position="471"/>
        <end position="499"/>
    </location>
</feature>
<dbReference type="PROSITE" id="PS00107">
    <property type="entry name" value="PROTEIN_KINASE_ATP"/>
    <property type="match status" value="1"/>
</dbReference>
<keyword evidence="10" id="KW-0131">Cell cycle</keyword>
<name>A0A9Q1C3E1_HOLLE</name>
<evidence type="ECO:0000256" key="6">
    <source>
        <dbReference type="ARBA" id="ARBA00022840"/>
    </source>
</evidence>
<reference evidence="10" key="1">
    <citation type="submission" date="2021-10" db="EMBL/GenBank/DDBJ databases">
        <title>Tropical sea cucumber genome reveals ecological adaptation and Cuvierian tubules defense mechanism.</title>
        <authorList>
            <person name="Chen T."/>
        </authorList>
    </citation>
    <scope>NUCLEOTIDE SEQUENCE</scope>
    <source>
        <strain evidence="10">Nanhai2018</strain>
        <tissue evidence="10">Muscle</tissue>
    </source>
</reference>
<dbReference type="InterPro" id="IPR017441">
    <property type="entry name" value="Protein_kinase_ATP_BS"/>
</dbReference>
<feature type="binding site" evidence="7">
    <location>
        <position position="103"/>
    </location>
    <ligand>
        <name>ATP</name>
        <dbReference type="ChEBI" id="CHEBI:30616"/>
    </ligand>
</feature>
<dbReference type="Pfam" id="PF00069">
    <property type="entry name" value="Pkinase"/>
    <property type="match status" value="2"/>
</dbReference>
<feature type="domain" description="Protein kinase" evidence="9">
    <location>
        <begin position="69"/>
        <end position="530"/>
    </location>
</feature>
<evidence type="ECO:0000313" key="10">
    <source>
        <dbReference type="EMBL" id="KAJ8038508.1"/>
    </source>
</evidence>
<organism evidence="10 11">
    <name type="scientific">Holothuria leucospilota</name>
    <name type="common">Black long sea cucumber</name>
    <name type="synonym">Mertensiothuria leucospilota</name>
    <dbReference type="NCBI Taxonomy" id="206669"/>
    <lineage>
        <taxon>Eukaryota</taxon>
        <taxon>Metazoa</taxon>
        <taxon>Echinodermata</taxon>
        <taxon>Eleutherozoa</taxon>
        <taxon>Echinozoa</taxon>
        <taxon>Holothuroidea</taxon>
        <taxon>Aspidochirotacea</taxon>
        <taxon>Aspidochirotida</taxon>
        <taxon>Holothuriidae</taxon>
        <taxon>Holothuria</taxon>
    </lineage>
</organism>
<dbReference type="PROSITE" id="PS50011">
    <property type="entry name" value="PROTEIN_KINASE_DOM"/>
    <property type="match status" value="1"/>
</dbReference>
<dbReference type="Gene3D" id="3.30.200.20">
    <property type="entry name" value="Phosphorylase Kinase, domain 1"/>
    <property type="match status" value="1"/>
</dbReference>
<dbReference type="PROSITE" id="PS00108">
    <property type="entry name" value="PROTEIN_KINASE_ST"/>
    <property type="match status" value="1"/>
</dbReference>
<dbReference type="InterPro" id="IPR008271">
    <property type="entry name" value="Ser/Thr_kinase_AS"/>
</dbReference>
<dbReference type="GO" id="GO:0004674">
    <property type="term" value="F:protein serine/threonine kinase activity"/>
    <property type="evidence" value="ECO:0007669"/>
    <property type="project" value="UniProtKB-KW"/>
</dbReference>
<keyword evidence="2" id="KW-0723">Serine/threonine-protein kinase</keyword>
<evidence type="ECO:0000256" key="4">
    <source>
        <dbReference type="ARBA" id="ARBA00022741"/>
    </source>
</evidence>
<dbReference type="AlphaFoldDB" id="A0A9Q1C3E1"/>
<dbReference type="Gene3D" id="1.10.510.10">
    <property type="entry name" value="Transferase(Phosphotransferase) domain 1"/>
    <property type="match status" value="2"/>
</dbReference>
<keyword evidence="3" id="KW-0808">Transferase</keyword>
<dbReference type="SMART" id="SM00220">
    <property type="entry name" value="S_TKc"/>
    <property type="match status" value="1"/>
</dbReference>
<gene>
    <name evidence="10" type="ORF">HOLleu_15953</name>
</gene>